<dbReference type="PANTHER" id="PTHR33121">
    <property type="entry name" value="CYCLIC DI-GMP PHOSPHODIESTERASE PDEF"/>
    <property type="match status" value="1"/>
</dbReference>
<dbReference type="NCBIfam" id="TIGR00254">
    <property type="entry name" value="GGDEF"/>
    <property type="match status" value="1"/>
</dbReference>
<accession>A0A0U4HEM5</accession>
<dbReference type="SMART" id="SM00052">
    <property type="entry name" value="EAL"/>
    <property type="match status" value="1"/>
</dbReference>
<dbReference type="InterPro" id="IPR000160">
    <property type="entry name" value="GGDEF_dom"/>
</dbReference>
<dbReference type="CDD" id="cd01948">
    <property type="entry name" value="EAL"/>
    <property type="match status" value="1"/>
</dbReference>
<dbReference type="SUPFAM" id="SSF55073">
    <property type="entry name" value="Nucleotide cyclase"/>
    <property type="match status" value="1"/>
</dbReference>
<reference evidence="5 6" key="1">
    <citation type="submission" date="2016-01" db="EMBL/GenBank/DDBJ databases">
        <title>Annotation of Pseudomonas oryzihabitans USDA-ARS-USMARC-56511.</title>
        <authorList>
            <person name="Harhay G.P."/>
            <person name="Harhay D.M."/>
            <person name="Smith T.P.L."/>
            <person name="Bono J.L."/>
            <person name="Heaton M.P."/>
            <person name="Clawson M.L."/>
            <person name="Chitko-Mckown C.G."/>
            <person name="Capik S.F."/>
            <person name="DeDonder K.D."/>
            <person name="Apley M.D."/>
            <person name="Lubbers B.V."/>
            <person name="White B.J."/>
            <person name="Larson R.L."/>
        </authorList>
    </citation>
    <scope>NUCLEOTIDE SEQUENCE [LARGE SCALE GENOMIC DNA]</scope>
    <source>
        <strain evidence="5 6">USDA-ARS-USMARC-56511</strain>
    </source>
</reference>
<evidence type="ECO:0000259" key="4">
    <source>
        <dbReference type="PROSITE" id="PS51371"/>
    </source>
</evidence>
<name>A0A0U4HEM5_9PSED</name>
<dbReference type="AlphaFoldDB" id="A0A0U4HEM5"/>
<dbReference type="Pfam" id="PF00571">
    <property type="entry name" value="CBS"/>
    <property type="match status" value="1"/>
</dbReference>
<dbReference type="Pfam" id="PF00563">
    <property type="entry name" value="EAL"/>
    <property type="match status" value="1"/>
</dbReference>
<dbReference type="InterPro" id="IPR029787">
    <property type="entry name" value="Nucleotide_cyclase"/>
</dbReference>
<feature type="domain" description="CBS" evidence="4">
    <location>
        <begin position="270"/>
        <end position="330"/>
    </location>
</feature>
<dbReference type="PROSITE" id="PS50887">
    <property type="entry name" value="GGDEF"/>
    <property type="match status" value="1"/>
</dbReference>
<gene>
    <name evidence="5" type="ORF">APT59_08790</name>
</gene>
<dbReference type="InterPro" id="IPR050706">
    <property type="entry name" value="Cyclic-di-GMP_PDE-like"/>
</dbReference>
<dbReference type="InterPro" id="IPR001633">
    <property type="entry name" value="EAL_dom"/>
</dbReference>
<sequence length="581" mass="64903">MTLNDQAGVLDRILANRELHSLFQPIVSLSERRILGYEALIRGASNTPLHSPLPLYATARQAGRLSELEIAARHQSCQSFRELALDGLLFLNVCPETLLEPAHQSGQTLKLLQRLGLSPAQVVIELTEQAPIDDFALLATALHHYRAMGFSIALDDLGAGYSSLRRWSELRPDFVKIDRHFIESIHRDKVKREFVGSILKMAEVSRAKVIAEGIETHEELSTLANMGVDLVQGYLLGRPTATPPREIQTLLPVMITRSPDLAEESTTVASLRVEQVAVGEDMLIPDVLERFRLQPSLNTLAVVDSDDRPVGIVHHHELSSALLKPFAHEVFARKPIARLMSQDFLASESTQSLQQVSRLLTTRARQRIEEDFIITEGGRYVGVGRVMDVLRLITEQRIQQAKHANPLTQLPGNVPIQQCLTRLLDQQREAVVCYVDIDGFKPFNDLYGYAKGDEVLLCLAQTLSERLDPQQDFVGHIGGDDFLVVLGSTDWRQRLNGLMAAFQERCRHFYRSEHLEAGCFLAYDRDGRRREYPLLSLSLGVVELDKDAGKRVDASGLAGLASEAKRNAKLVPGYSLHLMRA</sequence>
<proteinExistence type="predicted"/>
<dbReference type="PROSITE" id="PS51371">
    <property type="entry name" value="CBS"/>
    <property type="match status" value="1"/>
</dbReference>
<evidence type="ECO:0000256" key="1">
    <source>
        <dbReference type="PROSITE-ProRule" id="PRU00703"/>
    </source>
</evidence>
<dbReference type="PANTHER" id="PTHR33121:SF76">
    <property type="entry name" value="SIGNALING PROTEIN"/>
    <property type="match status" value="1"/>
</dbReference>
<dbReference type="PROSITE" id="PS50883">
    <property type="entry name" value="EAL"/>
    <property type="match status" value="1"/>
</dbReference>
<dbReference type="Proteomes" id="UP000064137">
    <property type="component" value="Chromosome"/>
</dbReference>
<dbReference type="RefSeq" id="WP_059314497.1">
    <property type="nucleotide sequence ID" value="NZ_CP013987.1"/>
</dbReference>
<dbReference type="SUPFAM" id="SSF141868">
    <property type="entry name" value="EAL domain-like"/>
    <property type="match status" value="1"/>
</dbReference>
<evidence type="ECO:0000259" key="3">
    <source>
        <dbReference type="PROSITE" id="PS50887"/>
    </source>
</evidence>
<evidence type="ECO:0000313" key="6">
    <source>
        <dbReference type="Proteomes" id="UP000064137"/>
    </source>
</evidence>
<dbReference type="Gene3D" id="3.20.20.450">
    <property type="entry name" value="EAL domain"/>
    <property type="match status" value="1"/>
</dbReference>
<dbReference type="CDD" id="cd01949">
    <property type="entry name" value="GGDEF"/>
    <property type="match status" value="1"/>
</dbReference>
<dbReference type="KEGG" id="por:APT59_08790"/>
<evidence type="ECO:0000313" key="5">
    <source>
        <dbReference type="EMBL" id="ALZ84298.1"/>
    </source>
</evidence>
<dbReference type="InterPro" id="IPR046342">
    <property type="entry name" value="CBS_dom_sf"/>
</dbReference>
<dbReference type="GO" id="GO:0071111">
    <property type="term" value="F:cyclic-guanylate-specific phosphodiesterase activity"/>
    <property type="evidence" value="ECO:0007669"/>
    <property type="project" value="InterPro"/>
</dbReference>
<keyword evidence="1" id="KW-0129">CBS domain</keyword>
<dbReference type="InterPro" id="IPR043128">
    <property type="entry name" value="Rev_trsase/Diguanyl_cyclase"/>
</dbReference>
<dbReference type="Pfam" id="PF00990">
    <property type="entry name" value="GGDEF"/>
    <property type="match status" value="1"/>
</dbReference>
<dbReference type="SMART" id="SM00267">
    <property type="entry name" value="GGDEF"/>
    <property type="match status" value="1"/>
</dbReference>
<dbReference type="InterPro" id="IPR000644">
    <property type="entry name" value="CBS_dom"/>
</dbReference>
<dbReference type="InterPro" id="IPR035919">
    <property type="entry name" value="EAL_sf"/>
</dbReference>
<feature type="domain" description="GGDEF" evidence="3">
    <location>
        <begin position="428"/>
        <end position="581"/>
    </location>
</feature>
<feature type="domain" description="EAL" evidence="2">
    <location>
        <begin position="3"/>
        <end position="253"/>
    </location>
</feature>
<dbReference type="SUPFAM" id="SSF54631">
    <property type="entry name" value="CBS-domain pair"/>
    <property type="match status" value="1"/>
</dbReference>
<protein>
    <submittedName>
        <fullName evidence="5">Diguanylate phosphodiesterase</fullName>
    </submittedName>
</protein>
<dbReference type="OrthoDB" id="1673646at2"/>
<dbReference type="EMBL" id="CP013987">
    <property type="protein sequence ID" value="ALZ84298.1"/>
    <property type="molecule type" value="Genomic_DNA"/>
</dbReference>
<dbReference type="Gene3D" id="3.30.70.270">
    <property type="match status" value="1"/>
</dbReference>
<organism evidence="5 6">
    <name type="scientific">Pseudomonas oryzihabitans</name>
    <dbReference type="NCBI Taxonomy" id="47885"/>
    <lineage>
        <taxon>Bacteria</taxon>
        <taxon>Pseudomonadati</taxon>
        <taxon>Pseudomonadota</taxon>
        <taxon>Gammaproteobacteria</taxon>
        <taxon>Pseudomonadales</taxon>
        <taxon>Pseudomonadaceae</taxon>
        <taxon>Pseudomonas</taxon>
    </lineage>
</organism>
<evidence type="ECO:0000259" key="2">
    <source>
        <dbReference type="PROSITE" id="PS50883"/>
    </source>
</evidence>
<dbReference type="Gene3D" id="3.10.580.10">
    <property type="entry name" value="CBS-domain"/>
    <property type="match status" value="1"/>
</dbReference>